<protein>
    <submittedName>
        <fullName evidence="1">Uncharacterized protein</fullName>
    </submittedName>
</protein>
<name>A0AC60A6M1_RANTA</name>
<dbReference type="Proteomes" id="UP001162501">
    <property type="component" value="Chromosome 8"/>
</dbReference>
<accession>A0AC60A6M1</accession>
<dbReference type="EMBL" id="OX596092">
    <property type="protein sequence ID" value="CAN0563082.1"/>
    <property type="molecule type" value="Genomic_DNA"/>
</dbReference>
<reference evidence="1" key="1">
    <citation type="submission" date="2023-05" db="EMBL/GenBank/DDBJ databases">
        <authorList>
            <consortium name="ELIXIR-Norway"/>
        </authorList>
    </citation>
    <scope>NUCLEOTIDE SEQUENCE</scope>
</reference>
<reference evidence="1" key="2">
    <citation type="submission" date="2025-03" db="EMBL/GenBank/DDBJ databases">
        <authorList>
            <consortium name="ELIXIR-Norway"/>
            <consortium name="Elixir Norway"/>
        </authorList>
    </citation>
    <scope>NUCLEOTIDE SEQUENCE</scope>
</reference>
<evidence type="ECO:0000313" key="2">
    <source>
        <dbReference type="Proteomes" id="UP001162501"/>
    </source>
</evidence>
<evidence type="ECO:0000313" key="1">
    <source>
        <dbReference type="EMBL" id="CAN0563082.1"/>
    </source>
</evidence>
<sequence>MVTTYKDLRACDCSESGRTPTAHCLGITRCCPQPRAPPQPPRPPPQAVPSRLLSSPTTLRSKVKPPGVMEKQPEGVDQNHRARSDTCGPSGPEGSPEAGRERMRLTPCTAPGSRPAQLPLCPPPGQRLFPTPRGESKTSAPLHTHPISPQITSQGHERPLHPSTPTLTSSAVFLRKAYGEQSRL</sequence>
<proteinExistence type="predicted"/>
<gene>
    <name evidence="1" type="ORF">MRATA1EN22A_LOCUS27461</name>
</gene>
<organism evidence="1 2">
    <name type="scientific">Rangifer tarandus platyrhynchus</name>
    <name type="common">Svalbard reindeer</name>
    <dbReference type="NCBI Taxonomy" id="3082113"/>
    <lineage>
        <taxon>Eukaryota</taxon>
        <taxon>Metazoa</taxon>
        <taxon>Chordata</taxon>
        <taxon>Craniata</taxon>
        <taxon>Vertebrata</taxon>
        <taxon>Euteleostomi</taxon>
        <taxon>Mammalia</taxon>
        <taxon>Eutheria</taxon>
        <taxon>Laurasiatheria</taxon>
        <taxon>Artiodactyla</taxon>
        <taxon>Ruminantia</taxon>
        <taxon>Pecora</taxon>
        <taxon>Cervidae</taxon>
        <taxon>Odocoileinae</taxon>
        <taxon>Rangifer</taxon>
    </lineage>
</organism>